<name>A0A6A6JYY3_WESOR</name>
<evidence type="ECO:0000313" key="3">
    <source>
        <dbReference type="Proteomes" id="UP000800097"/>
    </source>
</evidence>
<proteinExistence type="predicted"/>
<dbReference type="EMBL" id="ML986484">
    <property type="protein sequence ID" value="KAF2281058.1"/>
    <property type="molecule type" value="Genomic_DNA"/>
</dbReference>
<sequence>MDFSESLDAETQQQMFDAFAKWADDNLDAQVMDGKVQNTKSAQLAIESQVSRSQVQIVLHFDPVTPPYIVDCIVEFWVANTLSIPQRKQVTMAFCPPTDANDADVTDTMTTLDVIYRVFMASFPLEDELLRNAALAMMRHQVIRRFVKQEELLNTLNFLYESSSNNIVRHALLKRIFLSSLILRSEEFLTGDMKEQFGILLGRCGSLAHDYVMGLQYRVYLSMRSKMNKDKGKNDKDEGGEGAKAKEARK</sequence>
<organism evidence="2 3">
    <name type="scientific">Westerdykella ornata</name>
    <dbReference type="NCBI Taxonomy" id="318751"/>
    <lineage>
        <taxon>Eukaryota</taxon>
        <taxon>Fungi</taxon>
        <taxon>Dikarya</taxon>
        <taxon>Ascomycota</taxon>
        <taxon>Pezizomycotina</taxon>
        <taxon>Dothideomycetes</taxon>
        <taxon>Pleosporomycetidae</taxon>
        <taxon>Pleosporales</taxon>
        <taxon>Sporormiaceae</taxon>
        <taxon>Westerdykella</taxon>
    </lineage>
</organism>
<evidence type="ECO:0000313" key="2">
    <source>
        <dbReference type="EMBL" id="KAF2281058.1"/>
    </source>
</evidence>
<dbReference type="GeneID" id="54552672"/>
<accession>A0A6A6JYY3</accession>
<gene>
    <name evidence="2" type="ORF">EI97DRAFT_438462</name>
</gene>
<evidence type="ECO:0000256" key="1">
    <source>
        <dbReference type="SAM" id="MobiDB-lite"/>
    </source>
</evidence>
<dbReference type="RefSeq" id="XP_033658595.1">
    <property type="nucleotide sequence ID" value="XM_033799497.1"/>
</dbReference>
<reference evidence="2" key="1">
    <citation type="journal article" date="2020" name="Stud. Mycol.">
        <title>101 Dothideomycetes genomes: a test case for predicting lifestyles and emergence of pathogens.</title>
        <authorList>
            <person name="Haridas S."/>
            <person name="Albert R."/>
            <person name="Binder M."/>
            <person name="Bloem J."/>
            <person name="Labutti K."/>
            <person name="Salamov A."/>
            <person name="Andreopoulos B."/>
            <person name="Baker S."/>
            <person name="Barry K."/>
            <person name="Bills G."/>
            <person name="Bluhm B."/>
            <person name="Cannon C."/>
            <person name="Castanera R."/>
            <person name="Culley D."/>
            <person name="Daum C."/>
            <person name="Ezra D."/>
            <person name="Gonzalez J."/>
            <person name="Henrissat B."/>
            <person name="Kuo A."/>
            <person name="Liang C."/>
            <person name="Lipzen A."/>
            <person name="Lutzoni F."/>
            <person name="Magnuson J."/>
            <person name="Mondo S."/>
            <person name="Nolan M."/>
            <person name="Ohm R."/>
            <person name="Pangilinan J."/>
            <person name="Park H.-J."/>
            <person name="Ramirez L."/>
            <person name="Alfaro M."/>
            <person name="Sun H."/>
            <person name="Tritt A."/>
            <person name="Yoshinaga Y."/>
            <person name="Zwiers L.-H."/>
            <person name="Turgeon B."/>
            <person name="Goodwin S."/>
            <person name="Spatafora J."/>
            <person name="Crous P."/>
            <person name="Grigoriev I."/>
        </authorList>
    </citation>
    <scope>NUCLEOTIDE SEQUENCE</scope>
    <source>
        <strain evidence="2">CBS 379.55</strain>
    </source>
</reference>
<dbReference type="Proteomes" id="UP000800097">
    <property type="component" value="Unassembled WGS sequence"/>
</dbReference>
<keyword evidence="3" id="KW-1185">Reference proteome</keyword>
<protein>
    <submittedName>
        <fullName evidence="2">Uncharacterized protein</fullName>
    </submittedName>
</protein>
<feature type="region of interest" description="Disordered" evidence="1">
    <location>
        <begin position="227"/>
        <end position="250"/>
    </location>
</feature>
<dbReference type="AlphaFoldDB" id="A0A6A6JYY3"/>